<dbReference type="GO" id="GO:0003824">
    <property type="term" value="F:catalytic activity"/>
    <property type="evidence" value="ECO:0007669"/>
    <property type="project" value="InterPro"/>
</dbReference>
<keyword evidence="8" id="KW-1185">Reference proteome</keyword>
<dbReference type="InterPro" id="IPR013785">
    <property type="entry name" value="Aldolase_TIM"/>
</dbReference>
<feature type="binding site" evidence="5">
    <location>
        <position position="61"/>
    </location>
    <ligand>
        <name>[4Fe-4S] cluster</name>
        <dbReference type="ChEBI" id="CHEBI:49883"/>
        <note>4Fe-4S-S-AdoMet</note>
    </ligand>
</feature>
<proteinExistence type="predicted"/>
<comment type="cofactor">
    <cofactor evidence="5">
        <name>[4Fe-4S] cluster</name>
        <dbReference type="ChEBI" id="CHEBI:49883"/>
    </cofactor>
    <text evidence="5">Binds 1 [4Fe-4S] cluster. The cluster is coordinated with 3 cysteines and an exchangeable S-adenosyl-L-methionine.</text>
</comment>
<accession>A0AAE3IGE3</accession>
<dbReference type="RefSeq" id="WP_267300265.1">
    <property type="nucleotide sequence ID" value="NZ_JAOQJZ010000001.1"/>
</dbReference>
<dbReference type="EMBL" id="JAOQJZ010000001">
    <property type="protein sequence ID" value="MCU6704586.1"/>
    <property type="molecule type" value="Genomic_DNA"/>
</dbReference>
<dbReference type="Gene3D" id="3.20.20.70">
    <property type="entry name" value="Aldolase class I"/>
    <property type="match status" value="1"/>
</dbReference>
<evidence type="ECO:0000256" key="3">
    <source>
        <dbReference type="ARBA" id="ARBA00023004"/>
    </source>
</evidence>
<evidence type="ECO:0000313" key="7">
    <source>
        <dbReference type="EMBL" id="MCU6704586.1"/>
    </source>
</evidence>
<dbReference type="InterPro" id="IPR058240">
    <property type="entry name" value="rSAM_sf"/>
</dbReference>
<evidence type="ECO:0000256" key="2">
    <source>
        <dbReference type="ARBA" id="ARBA00022723"/>
    </source>
</evidence>
<dbReference type="PANTHER" id="PTHR43075:SF1">
    <property type="entry name" value="FORMATE LYASE ACTIVATING ENZYME, PUTATIVE (AFU_ORTHOLOGUE AFUA_2G15630)-RELATED"/>
    <property type="match status" value="1"/>
</dbReference>
<evidence type="ECO:0000256" key="4">
    <source>
        <dbReference type="ARBA" id="ARBA00023014"/>
    </source>
</evidence>
<feature type="domain" description="Radical SAM core" evidence="6">
    <location>
        <begin position="56"/>
        <end position="190"/>
    </location>
</feature>
<dbReference type="InterPro" id="IPR016431">
    <property type="entry name" value="Pyrv-formate_lyase-activ_prd"/>
</dbReference>
<dbReference type="InterPro" id="IPR040085">
    <property type="entry name" value="MJ0674-like"/>
</dbReference>
<dbReference type="AlphaFoldDB" id="A0AAE3IGE3"/>
<feature type="binding site" evidence="5">
    <location>
        <position position="65"/>
    </location>
    <ligand>
        <name>[4Fe-4S] cluster</name>
        <dbReference type="ChEBI" id="CHEBI:49883"/>
        <note>4Fe-4S-S-AdoMet</note>
    </ligand>
</feature>
<keyword evidence="3 5" id="KW-0408">Iron</keyword>
<dbReference type="SFLD" id="SFLDS00029">
    <property type="entry name" value="Radical_SAM"/>
    <property type="match status" value="1"/>
</dbReference>
<dbReference type="SUPFAM" id="SSF102114">
    <property type="entry name" value="Radical SAM enzymes"/>
    <property type="match status" value="1"/>
</dbReference>
<dbReference type="InterPro" id="IPR007197">
    <property type="entry name" value="rSAM"/>
</dbReference>
<dbReference type="PANTHER" id="PTHR43075">
    <property type="entry name" value="FORMATE LYASE ACTIVATING ENZYME, PUTATIVE (AFU_ORTHOLOGUE AFUA_2G15630)-RELATED"/>
    <property type="match status" value="1"/>
</dbReference>
<evidence type="ECO:0000259" key="6">
    <source>
        <dbReference type="Pfam" id="PF04055"/>
    </source>
</evidence>
<comment type="caution">
    <text evidence="7">The sequence shown here is derived from an EMBL/GenBank/DDBJ whole genome shotgun (WGS) entry which is preliminary data.</text>
</comment>
<keyword evidence="4 5" id="KW-0411">Iron-sulfur</keyword>
<dbReference type="Proteomes" id="UP001208131">
    <property type="component" value="Unassembled WGS sequence"/>
</dbReference>
<feature type="binding site" evidence="5">
    <location>
        <position position="68"/>
    </location>
    <ligand>
        <name>[4Fe-4S] cluster</name>
        <dbReference type="ChEBI" id="CHEBI:49883"/>
        <note>4Fe-4S-S-AdoMet</note>
    </ligand>
</feature>
<gene>
    <name evidence="7" type="ORF">OCV57_01430</name>
</gene>
<dbReference type="GO" id="GO:0046872">
    <property type="term" value="F:metal ion binding"/>
    <property type="evidence" value="ECO:0007669"/>
    <property type="project" value="UniProtKB-KW"/>
</dbReference>
<protein>
    <submittedName>
        <fullName evidence="7">Radical SAM protein</fullName>
    </submittedName>
</protein>
<dbReference type="PIRSF" id="PIRSF004869">
    <property type="entry name" value="PflX_prd"/>
    <property type="match status" value="1"/>
</dbReference>
<organism evidence="7 8">
    <name type="scientific">Hominimerdicola aceti</name>
    <dbReference type="NCBI Taxonomy" id="2981726"/>
    <lineage>
        <taxon>Bacteria</taxon>
        <taxon>Bacillati</taxon>
        <taxon>Bacillota</taxon>
        <taxon>Clostridia</taxon>
        <taxon>Eubacteriales</taxon>
        <taxon>Oscillospiraceae</taxon>
        <taxon>Hominimerdicola</taxon>
    </lineage>
</organism>
<evidence type="ECO:0000256" key="5">
    <source>
        <dbReference type="PIRSR" id="PIRSR004869-50"/>
    </source>
</evidence>
<reference evidence="7 8" key="1">
    <citation type="journal article" date="2021" name="ISME Commun">
        <title>Automated analysis of genomic sequences facilitates high-throughput and comprehensive description of bacteria.</title>
        <authorList>
            <person name="Hitch T.C.A."/>
        </authorList>
    </citation>
    <scope>NUCLEOTIDE SEQUENCE [LARGE SCALE GENOMIC DNA]</scope>
    <source>
        <strain evidence="7 8">Sanger_31</strain>
    </source>
</reference>
<keyword evidence="1 5" id="KW-0949">S-adenosyl-L-methionine</keyword>
<dbReference type="GO" id="GO:0051536">
    <property type="term" value="F:iron-sulfur cluster binding"/>
    <property type="evidence" value="ECO:0007669"/>
    <property type="project" value="UniProtKB-KW"/>
</dbReference>
<sequence length="298" mass="34026">MNDILKSCTLCPRECKVNRYEHKGFCGETAKVRIARAELHMWEEPCISGTEGSGTVFFSGCCLKCCFCQNYEISAEGKGFELTEQELADTFLRLQSMGANNINLVNPTHFVPQIIKALDLCKDKLTIPVVYNSGGYEKPQTLELLRGYVQIFLPDLKYFDPTLSDKYSKAADYFENAAASIHKMAELSGKPIFDEKGIMQSGTIVRHLVLPTHRKDSIKLMEWLGKNFSKNEIMISLMSQFTPVYKAFDYKELCRKTSTFEYNTVIDAVNKYGFEGFIQSRTSAAKDFIPKFYDEKYY</sequence>
<dbReference type="Pfam" id="PF04055">
    <property type="entry name" value="Radical_SAM"/>
    <property type="match status" value="1"/>
</dbReference>
<evidence type="ECO:0000256" key="1">
    <source>
        <dbReference type="ARBA" id="ARBA00022691"/>
    </source>
</evidence>
<dbReference type="SFLD" id="SFLDG01099">
    <property type="entry name" value="Uncharacterised_Radical_SAM_Su"/>
    <property type="match status" value="1"/>
</dbReference>
<evidence type="ECO:0000313" key="8">
    <source>
        <dbReference type="Proteomes" id="UP001208131"/>
    </source>
</evidence>
<keyword evidence="2 5" id="KW-0479">Metal-binding</keyword>
<name>A0AAE3IGE3_9FIRM</name>